<dbReference type="Gene3D" id="3.20.20.140">
    <property type="entry name" value="Metal-dependent hydrolases"/>
    <property type="match status" value="1"/>
</dbReference>
<evidence type="ECO:0000313" key="2">
    <source>
        <dbReference type="Proteomes" id="UP000011524"/>
    </source>
</evidence>
<keyword evidence="2" id="KW-1185">Reference proteome</keyword>
<dbReference type="GO" id="GO:0019700">
    <property type="term" value="P:organic phosphonate catabolic process"/>
    <property type="evidence" value="ECO:0007669"/>
    <property type="project" value="InterPro"/>
</dbReference>
<dbReference type="InterPro" id="IPR051781">
    <property type="entry name" value="Metallo-dep_Hydrolase"/>
</dbReference>
<reference evidence="1 2" key="1">
    <citation type="journal article" date="2014" name="PLoS Genet.">
        <title>Phylogenetically driven sequencing of extremely halophilic archaea reveals strategies for static and dynamic osmo-response.</title>
        <authorList>
            <person name="Becker E.A."/>
            <person name="Seitzer P.M."/>
            <person name="Tritt A."/>
            <person name="Larsen D."/>
            <person name="Krusor M."/>
            <person name="Yao A.I."/>
            <person name="Wu D."/>
            <person name="Madern D."/>
            <person name="Eisen J.A."/>
            <person name="Darling A.E."/>
            <person name="Facciotti M.T."/>
        </authorList>
    </citation>
    <scope>NUCLEOTIDE SEQUENCE [LARGE SCALE GENOMIC DNA]</scope>
    <source>
        <strain evidence="2">ATCC 49778 / DSM 6131 / JCM 7785 / NBRC 101032 / NCIMB 13157 / TR-1</strain>
    </source>
</reference>
<dbReference type="EMBL" id="AOLY01000045">
    <property type="protein sequence ID" value="EMA27175.1"/>
    <property type="molecule type" value="Genomic_DNA"/>
</dbReference>
<dbReference type="InterPro" id="IPR012696">
    <property type="entry name" value="PhnM"/>
</dbReference>
<dbReference type="GO" id="GO:0016810">
    <property type="term" value="F:hydrolase activity, acting on carbon-nitrogen (but not peptide) bonds"/>
    <property type="evidence" value="ECO:0007669"/>
    <property type="project" value="InterPro"/>
</dbReference>
<dbReference type="NCBIfam" id="NF011984">
    <property type="entry name" value="PRK15446.1-5"/>
    <property type="match status" value="1"/>
</dbReference>
<dbReference type="InterPro" id="IPR032466">
    <property type="entry name" value="Metal_Hydrolase"/>
</dbReference>
<dbReference type="SUPFAM" id="SSF51556">
    <property type="entry name" value="Metallo-dependent hydrolases"/>
    <property type="match status" value="1"/>
</dbReference>
<accession>M0L5B3</accession>
<dbReference type="PANTHER" id="PTHR43135:SF3">
    <property type="entry name" value="ALPHA-D-RIBOSE 1-METHYLPHOSPHONATE 5-TRIPHOSPHATE DIPHOSPHATASE"/>
    <property type="match status" value="1"/>
</dbReference>
<protein>
    <submittedName>
        <fullName evidence="1">Phosphonate metabolism protein PhnM</fullName>
    </submittedName>
</protein>
<sequence>MYSIFDCSIAVVSAYSYFGEVDCKHIGKPYREPHRMKNNANRTLISGGTVVTPTSEIENGTVVFSDGKIVSVEAESHDSPDIDATGKYVLPGLVDLHGDDIERHLFPRAGERVNTTVALDRCDIANASAGVTTKFHAIAFEDVPDDNRSIELARRLAEHIRAFNYETGARVDNRLHMRCELTNKTAVDAVSQEIQSGGDLVSLVSHIPGTGQFAGENTLTQRYNLPDGVSKSSLQSLETRRNGVSQIELISRAREITELASNSNIPVASHDDETVSSVDNAADIGVDISEYPLSHRVAQRATELNLVVAMGAPNVVRGGSLWDGPDASQAIREGVVDILCSDFRPQSLLSSVFIENGDSLKDRVLRVSTAPAAAAGLYDRGRLECGARADLIIVDPDPVPSIARTYVAGDEVYCSA</sequence>
<dbReference type="PIRSF" id="PIRSF038971">
    <property type="entry name" value="PhnM"/>
    <property type="match status" value="1"/>
</dbReference>
<dbReference type="PATRIC" id="fig|1227453.3.peg.4063"/>
<organism evidence="1 2">
    <name type="scientific">Haloarcula japonica (strain ATCC 49778 / DSM 6131 / JCM 7785 / NBRC 101032 / NCIMB 13157 / TR-1)</name>
    <dbReference type="NCBI Taxonomy" id="1227453"/>
    <lineage>
        <taxon>Archaea</taxon>
        <taxon>Methanobacteriati</taxon>
        <taxon>Methanobacteriota</taxon>
        <taxon>Stenosarchaea group</taxon>
        <taxon>Halobacteria</taxon>
        <taxon>Halobacteriales</taxon>
        <taxon>Haloarculaceae</taxon>
        <taxon>Haloarcula</taxon>
    </lineage>
</organism>
<name>M0L5B3_HALJT</name>
<dbReference type="Gene3D" id="2.30.40.10">
    <property type="entry name" value="Urease, subunit C, domain 1"/>
    <property type="match status" value="1"/>
</dbReference>
<dbReference type="SUPFAM" id="SSF51338">
    <property type="entry name" value="Composite domain of metallo-dependent hydrolases"/>
    <property type="match status" value="1"/>
</dbReference>
<dbReference type="eggNOG" id="arCOG00694">
    <property type="taxonomic scope" value="Archaea"/>
</dbReference>
<comment type="caution">
    <text evidence="1">The sequence shown here is derived from an EMBL/GenBank/DDBJ whole genome shotgun (WGS) entry which is preliminary data.</text>
</comment>
<proteinExistence type="predicted"/>
<dbReference type="NCBIfam" id="NF011990">
    <property type="entry name" value="PRK15446.2-6"/>
    <property type="match status" value="1"/>
</dbReference>
<dbReference type="STRING" id="1227453.C444_20686"/>
<dbReference type="Proteomes" id="UP000011524">
    <property type="component" value="Unassembled WGS sequence"/>
</dbReference>
<dbReference type="InterPro" id="IPR011059">
    <property type="entry name" value="Metal-dep_hydrolase_composite"/>
</dbReference>
<evidence type="ECO:0000313" key="1">
    <source>
        <dbReference type="EMBL" id="EMA27175.1"/>
    </source>
</evidence>
<dbReference type="PANTHER" id="PTHR43135">
    <property type="entry name" value="ALPHA-D-RIBOSE 1-METHYLPHOSPHONATE 5-TRIPHOSPHATE DIPHOSPHATASE"/>
    <property type="match status" value="1"/>
</dbReference>
<gene>
    <name evidence="1" type="ORF">C444_20686</name>
</gene>
<dbReference type="AlphaFoldDB" id="M0L5B3"/>